<evidence type="ECO:0000256" key="2">
    <source>
        <dbReference type="ARBA" id="ARBA00023163"/>
    </source>
</evidence>
<dbReference type="FunFam" id="2.60.200.10:FF:000002">
    <property type="entry name" value="Mothers against decapentaplegic homolog"/>
    <property type="match status" value="1"/>
</dbReference>
<dbReference type="GO" id="GO:0000978">
    <property type="term" value="F:RNA polymerase II cis-regulatory region sequence-specific DNA binding"/>
    <property type="evidence" value="ECO:0007669"/>
    <property type="project" value="TreeGrafter"/>
</dbReference>
<feature type="domain" description="MH2" evidence="4">
    <location>
        <begin position="214"/>
        <end position="430"/>
    </location>
</feature>
<dbReference type="SUPFAM" id="SSF49879">
    <property type="entry name" value="SMAD/FHA domain"/>
    <property type="match status" value="1"/>
</dbReference>
<evidence type="ECO:0000256" key="3">
    <source>
        <dbReference type="SAM" id="MobiDB-lite"/>
    </source>
</evidence>
<name>A0A5K3F2J8_MESCO</name>
<dbReference type="GO" id="GO:0071144">
    <property type="term" value="C:heteromeric SMAD protein complex"/>
    <property type="evidence" value="ECO:0007669"/>
    <property type="project" value="TreeGrafter"/>
</dbReference>
<dbReference type="InterPro" id="IPR017855">
    <property type="entry name" value="SMAD-like_dom_sf"/>
</dbReference>
<dbReference type="GO" id="GO:0060395">
    <property type="term" value="P:SMAD protein signal transduction"/>
    <property type="evidence" value="ECO:0007669"/>
    <property type="project" value="TreeGrafter"/>
</dbReference>
<dbReference type="InterPro" id="IPR008984">
    <property type="entry name" value="SMAD_FHA_dom_sf"/>
</dbReference>
<evidence type="ECO:0000313" key="5">
    <source>
        <dbReference type="WBParaSite" id="MCU_004411-RA"/>
    </source>
</evidence>
<dbReference type="Pfam" id="PF03166">
    <property type="entry name" value="MH2"/>
    <property type="match status" value="1"/>
</dbReference>
<sequence>MLRLSVQALLDESPLSVPSLRGDIKPEPLKGSTITYEAAPQQPTSVATTNHMPLDGVDAATANLLNLMRWVTNANASFAAAVAANNAPLPPPTTSTDDASAVALDAAETAALLDPIAASGGAPAPILYPSQCSGGSGGEGGGGGGTNNGQSVFSAGAGYGRVTQQQQPVASSTSSLGGGWGGGGAAGGPPPPMLPPNAPPGGIQLTTQRPPEYWCHIAYFELDQQVGELFKVPSHYTRVIVDGYTDPSSRNRFCLGQLSNVHRSEQSEKSRLYIGKGVELDIVGEGDVWIRCLSEFSIFVQSYYLDREAGRAPGDAVHKIYPGAYIKVFDIRQCHEQMRHLAHMAQAAAVRQAAAVAGSMQLGTSAGPAGGDTPLATTAPLGTCEAAGVGVDDLRRLCNLRLSFVKGWGPDYPRHDIKETPCWIEIQLHR</sequence>
<organism evidence="5">
    <name type="scientific">Mesocestoides corti</name>
    <name type="common">Flatworm</name>
    <dbReference type="NCBI Taxonomy" id="53468"/>
    <lineage>
        <taxon>Eukaryota</taxon>
        <taxon>Metazoa</taxon>
        <taxon>Spiralia</taxon>
        <taxon>Lophotrochozoa</taxon>
        <taxon>Platyhelminthes</taxon>
        <taxon>Cestoda</taxon>
        <taxon>Eucestoda</taxon>
        <taxon>Cyclophyllidea</taxon>
        <taxon>Mesocestoididae</taxon>
        <taxon>Mesocestoides</taxon>
    </lineage>
</organism>
<dbReference type="PANTHER" id="PTHR13703:SF45">
    <property type="entry name" value="MOTHERS AGAINST DECAPENTAPLEGIC HOMOLOG"/>
    <property type="match status" value="1"/>
</dbReference>
<proteinExistence type="predicted"/>
<protein>
    <submittedName>
        <fullName evidence="5">MH2 domain-containing protein</fullName>
    </submittedName>
</protein>
<feature type="compositionally biased region" description="Polar residues" evidence="3">
    <location>
        <begin position="166"/>
        <end position="175"/>
    </location>
</feature>
<evidence type="ECO:0000256" key="1">
    <source>
        <dbReference type="ARBA" id="ARBA00023015"/>
    </source>
</evidence>
<dbReference type="WBParaSite" id="MCU_004411-RA">
    <property type="protein sequence ID" value="MCU_004411-RA"/>
    <property type="gene ID" value="MCU_004411"/>
</dbReference>
<accession>A0A5K3F2J8</accession>
<dbReference type="GO" id="GO:0070411">
    <property type="term" value="F:I-SMAD binding"/>
    <property type="evidence" value="ECO:0007669"/>
    <property type="project" value="TreeGrafter"/>
</dbReference>
<dbReference type="SMART" id="SM00524">
    <property type="entry name" value="DWB"/>
    <property type="match status" value="1"/>
</dbReference>
<dbReference type="Gene3D" id="2.60.200.10">
    <property type="match status" value="1"/>
</dbReference>
<dbReference type="InterPro" id="IPR001132">
    <property type="entry name" value="SMAD_dom_Dwarfin-type"/>
</dbReference>
<dbReference type="PANTHER" id="PTHR13703">
    <property type="entry name" value="SMAD"/>
    <property type="match status" value="1"/>
</dbReference>
<dbReference type="CDD" id="cd10498">
    <property type="entry name" value="MH2_SMAD_4"/>
    <property type="match status" value="1"/>
</dbReference>
<dbReference type="InterPro" id="IPR013790">
    <property type="entry name" value="Dwarfin"/>
</dbReference>
<evidence type="ECO:0000259" key="4">
    <source>
        <dbReference type="PROSITE" id="PS51076"/>
    </source>
</evidence>
<dbReference type="AlphaFoldDB" id="A0A5K3F2J8"/>
<keyword evidence="2" id="KW-0804">Transcription</keyword>
<dbReference type="PROSITE" id="PS51076">
    <property type="entry name" value="MH2"/>
    <property type="match status" value="1"/>
</dbReference>
<dbReference type="GO" id="GO:0009653">
    <property type="term" value="P:anatomical structure morphogenesis"/>
    <property type="evidence" value="ECO:0007669"/>
    <property type="project" value="TreeGrafter"/>
</dbReference>
<reference evidence="5" key="1">
    <citation type="submission" date="2019-11" db="UniProtKB">
        <authorList>
            <consortium name="WormBaseParasite"/>
        </authorList>
    </citation>
    <scope>IDENTIFICATION</scope>
</reference>
<dbReference type="GO" id="GO:0030154">
    <property type="term" value="P:cell differentiation"/>
    <property type="evidence" value="ECO:0007669"/>
    <property type="project" value="TreeGrafter"/>
</dbReference>
<dbReference type="GO" id="GO:0000981">
    <property type="term" value="F:DNA-binding transcription factor activity, RNA polymerase II-specific"/>
    <property type="evidence" value="ECO:0007669"/>
    <property type="project" value="TreeGrafter"/>
</dbReference>
<keyword evidence="1" id="KW-0805">Transcription regulation</keyword>
<feature type="region of interest" description="Disordered" evidence="3">
    <location>
        <begin position="166"/>
        <end position="189"/>
    </location>
</feature>
<feature type="compositionally biased region" description="Gly residues" evidence="3">
    <location>
        <begin position="176"/>
        <end position="187"/>
    </location>
</feature>
<dbReference type="GO" id="GO:0030509">
    <property type="term" value="P:BMP signaling pathway"/>
    <property type="evidence" value="ECO:0007669"/>
    <property type="project" value="TreeGrafter"/>
</dbReference>